<evidence type="ECO:0000313" key="3">
    <source>
        <dbReference type="Proteomes" id="UP000285569"/>
    </source>
</evidence>
<name>A0ABX9M4K7_9LEPT</name>
<dbReference type="RefSeq" id="WP_118955372.1">
    <property type="nucleotide sequence ID" value="NZ_QHCR01000003.1"/>
</dbReference>
<sequence length="239" mass="27235">MNYIIDQQTKRVVWINSDPNQLAGENAWSNFDPSRHQIAYALHYNPQVGETFTATLENGIAKQFVSKKVYNKDTMIERVLLNWDEEPDPATETEDEPLRDEKGFNLPYQKHSEAGWSIDLPLWKEDLLRSVDRICELKITSGFTSSALGALHRYESDRDDQLNLIGSVSMGDPVPYKCEDTNGIKEYRLHTSAQIKQVLNEGAARKIQLLQTANALKSLLRAANTYEEMNSIDINSGWE</sequence>
<proteinExistence type="predicted"/>
<organism evidence="2 3">
    <name type="scientific">Leptospira yasudae</name>
    <dbReference type="NCBI Taxonomy" id="2202201"/>
    <lineage>
        <taxon>Bacteria</taxon>
        <taxon>Pseudomonadati</taxon>
        <taxon>Spirochaetota</taxon>
        <taxon>Spirochaetia</taxon>
        <taxon>Leptospirales</taxon>
        <taxon>Leptospiraceae</taxon>
        <taxon>Leptospira</taxon>
    </lineage>
</organism>
<comment type="caution">
    <text evidence="2">The sequence shown here is derived from an EMBL/GenBank/DDBJ whole genome shotgun (WGS) entry which is preliminary data.</text>
</comment>
<dbReference type="Pfam" id="PF14301">
    <property type="entry name" value="DUF4376"/>
    <property type="match status" value="1"/>
</dbReference>
<dbReference type="InterPro" id="IPR025484">
    <property type="entry name" value="DUF4376"/>
</dbReference>
<protein>
    <recommendedName>
        <fullName evidence="1">DUF4376 domain-containing protein</fullName>
    </recommendedName>
</protein>
<evidence type="ECO:0000313" key="2">
    <source>
        <dbReference type="EMBL" id="RHX80660.1"/>
    </source>
</evidence>
<dbReference type="Proteomes" id="UP000285569">
    <property type="component" value="Unassembled WGS sequence"/>
</dbReference>
<evidence type="ECO:0000259" key="1">
    <source>
        <dbReference type="Pfam" id="PF14301"/>
    </source>
</evidence>
<keyword evidence="3" id="KW-1185">Reference proteome</keyword>
<dbReference type="EMBL" id="QHCR01000003">
    <property type="protein sequence ID" value="RHX80660.1"/>
    <property type="molecule type" value="Genomic_DNA"/>
</dbReference>
<reference evidence="2 3" key="2">
    <citation type="journal article" date="2020" name="Int. J. Syst. Evol. Microbiol.">
        <title>Leptospira yasudae sp. nov. and Leptospira stimsonii sp. nov., two new species of the pathogenic group isolated from environmental sources.</title>
        <authorList>
            <person name="Casanovas-Massana A."/>
            <person name="Hamond C."/>
            <person name="Santos L.A."/>
            <person name="de Oliveira D."/>
            <person name="Hacker K.P."/>
            <person name="Balassiano I."/>
            <person name="Costa F."/>
            <person name="Medeiros M.A."/>
            <person name="Reis M.G."/>
            <person name="Ko A.I."/>
            <person name="Wunder E.A."/>
        </authorList>
    </citation>
    <scope>NUCLEOTIDE SEQUENCE [LARGE SCALE GENOMIC DNA]</scope>
    <source>
        <strain evidence="2 3">B21</strain>
    </source>
</reference>
<accession>A0ABX9M4K7</accession>
<reference evidence="3" key="1">
    <citation type="submission" date="2018-05" db="EMBL/GenBank/DDBJ databases">
        <title>Leptospira yasudae sp. nov. and Leptospira stimsonii sp. nov., two pathogenic species of the genus Leptospira isolated from environmental sources.</title>
        <authorList>
            <person name="Casanovas-Massana A."/>
            <person name="Hamond C."/>
            <person name="Santos L.A."/>
            <person name="Hacker K.P."/>
            <person name="Balassiano I."/>
            <person name="Medeiros M.A."/>
            <person name="Reis M.G."/>
            <person name="Ko A.I."/>
            <person name="Wunder E.A."/>
        </authorList>
    </citation>
    <scope>NUCLEOTIDE SEQUENCE [LARGE SCALE GENOMIC DNA]</scope>
    <source>
        <strain evidence="3">B21</strain>
    </source>
</reference>
<feature type="domain" description="DUF4376" evidence="1">
    <location>
        <begin position="124"/>
        <end position="229"/>
    </location>
</feature>
<gene>
    <name evidence="2" type="ORF">DLM77_07175</name>
</gene>